<feature type="domain" description="Fido" evidence="1">
    <location>
        <begin position="142"/>
        <end position="282"/>
    </location>
</feature>
<dbReference type="InterPro" id="IPR048770">
    <property type="entry name" value="SoFic-like_C"/>
</dbReference>
<dbReference type="InterPro" id="IPR040198">
    <property type="entry name" value="Fido_containing"/>
</dbReference>
<dbReference type="PROSITE" id="PS51459">
    <property type="entry name" value="FIDO"/>
    <property type="match status" value="1"/>
</dbReference>
<evidence type="ECO:0000313" key="3">
    <source>
        <dbReference type="Proteomes" id="UP001359781"/>
    </source>
</evidence>
<organism evidence="2 3">
    <name type="scientific">Corynebacterium mastitidis</name>
    <dbReference type="NCBI Taxonomy" id="161890"/>
    <lineage>
        <taxon>Bacteria</taxon>
        <taxon>Bacillati</taxon>
        <taxon>Actinomycetota</taxon>
        <taxon>Actinomycetes</taxon>
        <taxon>Mycobacteriales</taxon>
        <taxon>Corynebacteriaceae</taxon>
        <taxon>Corynebacterium</taxon>
    </lineage>
</organism>
<evidence type="ECO:0000259" key="1">
    <source>
        <dbReference type="PROSITE" id="PS51459"/>
    </source>
</evidence>
<dbReference type="InterPro" id="IPR026287">
    <property type="entry name" value="SoFic-like"/>
</dbReference>
<dbReference type="Gene3D" id="1.10.3290.10">
    <property type="entry name" value="Fido-like domain"/>
    <property type="match status" value="1"/>
</dbReference>
<dbReference type="EMBL" id="JBAHVJ010000002">
    <property type="protein sequence ID" value="MEJ4099138.1"/>
    <property type="molecule type" value="Genomic_DNA"/>
</dbReference>
<accession>A0ABU8NVV3</accession>
<evidence type="ECO:0000313" key="2">
    <source>
        <dbReference type="EMBL" id="MEJ4099138.1"/>
    </source>
</evidence>
<reference evidence="2 3" key="1">
    <citation type="submission" date="2024-02" db="EMBL/GenBank/DDBJ databases">
        <title>Whole genome sequencing and characterization of Corynebacterium isolated from the ocular surface of dry eye disease sufferers.</title>
        <authorList>
            <person name="Naqvi M."/>
        </authorList>
    </citation>
    <scope>NUCLEOTIDE SEQUENCE [LARGE SCALE GENOMIC DNA]</scope>
    <source>
        <strain evidence="2 3">PCRF</strain>
    </source>
</reference>
<dbReference type="PIRSF" id="PIRSF038925">
    <property type="entry name" value="AMP-prot_trans"/>
    <property type="match status" value="1"/>
</dbReference>
<dbReference type="PANTHER" id="PTHR13504:SF35">
    <property type="entry name" value="PROTEIN ADENYLYLTRANSFERASE SOFIC"/>
    <property type="match status" value="1"/>
</dbReference>
<name>A0ABU8NVV3_9CORY</name>
<gene>
    <name evidence="2" type="ORF">V5S96_02015</name>
</gene>
<proteinExistence type="predicted"/>
<dbReference type="PANTHER" id="PTHR13504">
    <property type="entry name" value="FIDO DOMAIN-CONTAINING PROTEIN DDB_G0283145"/>
    <property type="match status" value="1"/>
</dbReference>
<dbReference type="Proteomes" id="UP001359781">
    <property type="component" value="Unassembled WGS sequence"/>
</dbReference>
<dbReference type="InterPro" id="IPR003812">
    <property type="entry name" value="Fido"/>
</dbReference>
<sequence>MSIFRENFDISVFEGGYSRCMTAAFDPSTPYNELPALPPGVPLETVPVLKAVIGARSRLAALDKACELIPNPQIITTTIPLREAQASSEIENIVTTNDELFRAAWRVEAIQTPATKEALRYNDALFLGQRRLRECGGVSAKLAAEICSVLHGTTVGVRPFPGTYIGDPSSKRHVYTPPEGKEVIERHLSAWERFLYSEHGLDPLVLMAVAHYQFEAIHPFPDGNGRTGRILNILFLMQEKVLRLPVLYLSGYIVRNKSEYYRRLRRVTTHGEWEPWLLYMVSAVEYAAREATEMIDRLRLIQEELAGRMREEGRVAAPEKLAEILMRNPYVRIGDVVDEGLVKRQTASAWLASLVELGLLREVRAGREKIFVNRKALAALTA</sequence>
<dbReference type="Pfam" id="PF21248">
    <property type="entry name" value="SoFic-like_C"/>
    <property type="match status" value="1"/>
</dbReference>
<dbReference type="Pfam" id="PF13784">
    <property type="entry name" value="Fic_N"/>
    <property type="match status" value="1"/>
</dbReference>
<keyword evidence="3" id="KW-1185">Reference proteome</keyword>
<comment type="caution">
    <text evidence="2">The sequence shown here is derived from an EMBL/GenBank/DDBJ whole genome shotgun (WGS) entry which is preliminary data.</text>
</comment>
<dbReference type="RefSeq" id="WP_337889718.1">
    <property type="nucleotide sequence ID" value="NZ_JBAHVI010000003.1"/>
</dbReference>
<dbReference type="InterPro" id="IPR036597">
    <property type="entry name" value="Fido-like_dom_sf"/>
</dbReference>
<dbReference type="SUPFAM" id="SSF140931">
    <property type="entry name" value="Fic-like"/>
    <property type="match status" value="1"/>
</dbReference>
<protein>
    <submittedName>
        <fullName evidence="2">Fic/DOC family N-terminal domain-containing protein</fullName>
    </submittedName>
</protein>
<dbReference type="Pfam" id="PF02661">
    <property type="entry name" value="Fic"/>
    <property type="match status" value="1"/>
</dbReference>
<dbReference type="InterPro" id="IPR025758">
    <property type="entry name" value="Fic/DOC_N"/>
</dbReference>